<comment type="caution">
    <text evidence="6">The sequence shown here is derived from an EMBL/GenBank/DDBJ whole genome shotgun (WGS) entry which is preliminary data.</text>
</comment>
<keyword evidence="7" id="KW-1185">Reference proteome</keyword>
<name>A0ABU1UHR6_9MICC</name>
<reference evidence="6 7" key="1">
    <citation type="submission" date="2023-07" db="EMBL/GenBank/DDBJ databases">
        <title>Sorghum-associated microbial communities from plants grown in Nebraska, USA.</title>
        <authorList>
            <person name="Schachtman D."/>
        </authorList>
    </citation>
    <scope>NUCLEOTIDE SEQUENCE [LARGE SCALE GENOMIC DNA]</scope>
    <source>
        <strain evidence="6 7">BE167</strain>
    </source>
</reference>
<evidence type="ECO:0000256" key="2">
    <source>
        <dbReference type="ARBA" id="ARBA00023015"/>
    </source>
</evidence>
<dbReference type="Pfam" id="PF00356">
    <property type="entry name" value="LacI"/>
    <property type="match status" value="1"/>
</dbReference>
<evidence type="ECO:0000259" key="5">
    <source>
        <dbReference type="PROSITE" id="PS50932"/>
    </source>
</evidence>
<proteinExistence type="predicted"/>
<dbReference type="Gene3D" id="1.10.260.40">
    <property type="entry name" value="lambda repressor-like DNA-binding domains"/>
    <property type="match status" value="1"/>
</dbReference>
<keyword evidence="3" id="KW-0238">DNA-binding</keyword>
<keyword evidence="4" id="KW-0804">Transcription</keyword>
<keyword evidence="1" id="KW-0678">Repressor</keyword>
<dbReference type="SUPFAM" id="SSF47413">
    <property type="entry name" value="lambda repressor-like DNA-binding domains"/>
    <property type="match status" value="1"/>
</dbReference>
<keyword evidence="2" id="KW-0805">Transcription regulation</keyword>
<dbReference type="RefSeq" id="WP_310061555.1">
    <property type="nucleotide sequence ID" value="NZ_JAVDVQ010000029.1"/>
</dbReference>
<dbReference type="PANTHER" id="PTHR30146">
    <property type="entry name" value="LACI-RELATED TRANSCRIPTIONAL REPRESSOR"/>
    <property type="match status" value="1"/>
</dbReference>
<dbReference type="Proteomes" id="UP001252243">
    <property type="component" value="Unassembled WGS sequence"/>
</dbReference>
<evidence type="ECO:0000256" key="1">
    <source>
        <dbReference type="ARBA" id="ARBA00022491"/>
    </source>
</evidence>
<evidence type="ECO:0000313" key="6">
    <source>
        <dbReference type="EMBL" id="MDR7084718.1"/>
    </source>
</evidence>
<dbReference type="CDD" id="cd01392">
    <property type="entry name" value="HTH_LacI"/>
    <property type="match status" value="1"/>
</dbReference>
<dbReference type="InterPro" id="IPR010982">
    <property type="entry name" value="Lambda_DNA-bd_dom_sf"/>
</dbReference>
<dbReference type="InterPro" id="IPR000843">
    <property type="entry name" value="HTH_LacI"/>
</dbReference>
<sequence length="333" mass="35909">MKSIDRPTMKDVALRAHVDISVVSRVLSQDPRLSVTAATRARVENAVRELSYSPNRSARALRTSKSGLLTFVLPQIANPLYLRMVSGAVQKAKDLGYQLVVAELTHAAEQLREYQASGIDGILLATGGLDEDQLGEWMEGQMPVVVVNRTLENSENWSSVDYPRAATLAADHLGSLGHRHVMVLTGPEKLPGWSARSDAFRAVLGDHETVEIRASGLYADQGYAAAAEILARRQGETAVFVTSMMLAVGLLKGLRESGVSVPEDLSVIALHDDDLANYVSPPLTTVALPMYQLGQLSVAQLVNMIDDKKEGPIVVTDPPQLVVRGSTGPPGER</sequence>
<protein>
    <submittedName>
        <fullName evidence="6">LacI family transcriptional regulator</fullName>
    </submittedName>
</protein>
<evidence type="ECO:0000313" key="7">
    <source>
        <dbReference type="Proteomes" id="UP001252243"/>
    </source>
</evidence>
<dbReference type="SUPFAM" id="SSF53822">
    <property type="entry name" value="Periplasmic binding protein-like I"/>
    <property type="match status" value="1"/>
</dbReference>
<dbReference type="Gene3D" id="3.40.50.2300">
    <property type="match status" value="2"/>
</dbReference>
<dbReference type="InterPro" id="IPR046335">
    <property type="entry name" value="LacI/GalR-like_sensor"/>
</dbReference>
<feature type="domain" description="HTH lacI-type" evidence="5">
    <location>
        <begin position="7"/>
        <end position="63"/>
    </location>
</feature>
<organism evidence="6 7">
    <name type="scientific">Arthrobacter ginsengisoli</name>
    <dbReference type="NCBI Taxonomy" id="1356565"/>
    <lineage>
        <taxon>Bacteria</taxon>
        <taxon>Bacillati</taxon>
        <taxon>Actinomycetota</taxon>
        <taxon>Actinomycetes</taxon>
        <taxon>Micrococcales</taxon>
        <taxon>Micrococcaceae</taxon>
        <taxon>Arthrobacter</taxon>
    </lineage>
</organism>
<evidence type="ECO:0000256" key="4">
    <source>
        <dbReference type="ARBA" id="ARBA00023163"/>
    </source>
</evidence>
<dbReference type="InterPro" id="IPR028082">
    <property type="entry name" value="Peripla_BP_I"/>
</dbReference>
<accession>A0ABU1UHR6</accession>
<evidence type="ECO:0000256" key="3">
    <source>
        <dbReference type="ARBA" id="ARBA00023125"/>
    </source>
</evidence>
<dbReference type="CDD" id="cd06267">
    <property type="entry name" value="PBP1_LacI_sugar_binding-like"/>
    <property type="match status" value="1"/>
</dbReference>
<dbReference type="Pfam" id="PF13377">
    <property type="entry name" value="Peripla_BP_3"/>
    <property type="match status" value="1"/>
</dbReference>
<dbReference type="PANTHER" id="PTHR30146:SF148">
    <property type="entry name" value="HTH-TYPE TRANSCRIPTIONAL REPRESSOR PURR-RELATED"/>
    <property type="match status" value="1"/>
</dbReference>
<gene>
    <name evidence="6" type="ORF">J2X01_004034</name>
</gene>
<dbReference type="SMART" id="SM00354">
    <property type="entry name" value="HTH_LACI"/>
    <property type="match status" value="1"/>
</dbReference>
<dbReference type="PROSITE" id="PS50932">
    <property type="entry name" value="HTH_LACI_2"/>
    <property type="match status" value="1"/>
</dbReference>
<dbReference type="EMBL" id="JAVDVQ010000029">
    <property type="protein sequence ID" value="MDR7084718.1"/>
    <property type="molecule type" value="Genomic_DNA"/>
</dbReference>